<dbReference type="EMBL" id="CP000583">
    <property type="protein sequence ID" value="ABO95083.1"/>
    <property type="molecule type" value="Genomic_DNA"/>
</dbReference>
<keyword evidence="1" id="KW-0175">Coiled coil</keyword>
<evidence type="ECO:0000256" key="1">
    <source>
        <dbReference type="SAM" id="Coils"/>
    </source>
</evidence>
<reference evidence="3 4" key="1">
    <citation type="journal article" date="2007" name="Proc. Natl. Acad. Sci. U.S.A.">
        <title>The tiny eukaryote Ostreococcus provides genomic insights into the paradox of plankton speciation.</title>
        <authorList>
            <person name="Palenik B."/>
            <person name="Grimwood J."/>
            <person name="Aerts A."/>
            <person name="Rouze P."/>
            <person name="Salamov A."/>
            <person name="Putnam N."/>
            <person name="Dupont C."/>
            <person name="Jorgensen R."/>
            <person name="Derelle E."/>
            <person name="Rombauts S."/>
            <person name="Zhou K."/>
            <person name="Otillar R."/>
            <person name="Merchant S.S."/>
            <person name="Podell S."/>
            <person name="Gaasterland T."/>
            <person name="Napoli C."/>
            <person name="Gendler K."/>
            <person name="Manuell A."/>
            <person name="Tai V."/>
            <person name="Vallon O."/>
            <person name="Piganeau G."/>
            <person name="Jancek S."/>
            <person name="Heijde M."/>
            <person name="Jabbari K."/>
            <person name="Bowler C."/>
            <person name="Lohr M."/>
            <person name="Robbens S."/>
            <person name="Werner G."/>
            <person name="Dubchak I."/>
            <person name="Pazour G.J."/>
            <person name="Ren Q."/>
            <person name="Paulsen I."/>
            <person name="Delwiche C."/>
            <person name="Schmutz J."/>
            <person name="Rokhsar D."/>
            <person name="Van de Peer Y."/>
            <person name="Moreau H."/>
            <person name="Grigoriev I.V."/>
        </authorList>
    </citation>
    <scope>NUCLEOTIDE SEQUENCE [LARGE SCALE GENOMIC DNA]</scope>
    <source>
        <strain evidence="3 4">CCE9901</strain>
    </source>
</reference>
<feature type="compositionally biased region" description="Basic and acidic residues" evidence="2">
    <location>
        <begin position="80"/>
        <end position="96"/>
    </location>
</feature>
<dbReference type="AlphaFoldDB" id="A4RV69"/>
<gene>
    <name evidence="3" type="ORF">OSTLU_30867</name>
</gene>
<dbReference type="HOGENOM" id="CLU_1629820_0_0_1"/>
<dbReference type="KEGG" id="olu:OSTLU_30867"/>
<evidence type="ECO:0000313" key="3">
    <source>
        <dbReference type="EMBL" id="ABO95083.1"/>
    </source>
</evidence>
<name>A4RV69_OSTLU</name>
<feature type="region of interest" description="Disordered" evidence="2">
    <location>
        <begin position="75"/>
        <end position="96"/>
    </location>
</feature>
<accession>A4RV69</accession>
<dbReference type="GeneID" id="5001064"/>
<evidence type="ECO:0008006" key="5">
    <source>
        <dbReference type="Google" id="ProtNLM"/>
    </source>
</evidence>
<dbReference type="Gramene" id="ABO95083">
    <property type="protein sequence ID" value="ABO95083"/>
    <property type="gene ID" value="OSTLU_30867"/>
</dbReference>
<dbReference type="Proteomes" id="UP000001568">
    <property type="component" value="Chromosome 3"/>
</dbReference>
<organism evidence="3 4">
    <name type="scientific">Ostreococcus lucimarinus (strain CCE9901)</name>
    <dbReference type="NCBI Taxonomy" id="436017"/>
    <lineage>
        <taxon>Eukaryota</taxon>
        <taxon>Viridiplantae</taxon>
        <taxon>Chlorophyta</taxon>
        <taxon>Mamiellophyceae</taxon>
        <taxon>Mamiellales</taxon>
        <taxon>Bathycoccaceae</taxon>
        <taxon>Ostreococcus</taxon>
    </lineage>
</organism>
<feature type="coiled-coil region" evidence="1">
    <location>
        <begin position="21"/>
        <end position="75"/>
    </location>
</feature>
<evidence type="ECO:0000313" key="4">
    <source>
        <dbReference type="Proteomes" id="UP000001568"/>
    </source>
</evidence>
<dbReference type="RefSeq" id="XP_001416790.1">
    <property type="nucleotide sequence ID" value="XM_001416753.1"/>
</dbReference>
<dbReference type="OrthoDB" id="2538345at2759"/>
<sequence length="163" mass="18266">MSAQFTRAGDPNDDRGPSMMVRHAEQRAREAAANADRYLRETFPRANATTLALALKEFNNDVALAKDALKEFFEEEDGGEERRAELAEARKKDEEARQKEIVARLRAHGDVSVMREQEILRQKLQIAHRVGDASEAERIKALLSVDDALAKAAKSNYGFRPGD</sequence>
<dbReference type="OMA" id="RANYGFR"/>
<evidence type="ECO:0000256" key="2">
    <source>
        <dbReference type="SAM" id="MobiDB-lite"/>
    </source>
</evidence>
<keyword evidence="4" id="KW-1185">Reference proteome</keyword>
<protein>
    <recommendedName>
        <fullName evidence="5">CUE domain-containing protein</fullName>
    </recommendedName>
</protein>
<proteinExistence type="predicted"/>